<comment type="caution">
    <text evidence="1">The sequence shown here is derived from an EMBL/GenBank/DDBJ whole genome shotgun (WGS) entry which is preliminary data.</text>
</comment>
<name>A0AA38LHT5_TAXCH</name>
<accession>A0AA38LHT5</accession>
<protein>
    <submittedName>
        <fullName evidence="1">Uncharacterized protein</fullName>
    </submittedName>
</protein>
<sequence length="71" mass="7494">VMFSWLYDEATDDVMVGNNHGERGVTTNKSFDDGVCLGLIGGQDTLGDGVDTPVDLCMGVEDAGHFKENAG</sequence>
<evidence type="ECO:0000313" key="2">
    <source>
        <dbReference type="Proteomes" id="UP000824469"/>
    </source>
</evidence>
<feature type="non-terminal residue" evidence="1">
    <location>
        <position position="71"/>
    </location>
</feature>
<dbReference type="AlphaFoldDB" id="A0AA38LHT5"/>
<reference evidence="1 2" key="1">
    <citation type="journal article" date="2021" name="Nat. Plants">
        <title>The Taxus genome provides insights into paclitaxel biosynthesis.</title>
        <authorList>
            <person name="Xiong X."/>
            <person name="Gou J."/>
            <person name="Liao Q."/>
            <person name="Li Y."/>
            <person name="Zhou Q."/>
            <person name="Bi G."/>
            <person name="Li C."/>
            <person name="Du R."/>
            <person name="Wang X."/>
            <person name="Sun T."/>
            <person name="Guo L."/>
            <person name="Liang H."/>
            <person name="Lu P."/>
            <person name="Wu Y."/>
            <person name="Zhang Z."/>
            <person name="Ro D.K."/>
            <person name="Shang Y."/>
            <person name="Huang S."/>
            <person name="Yan J."/>
        </authorList>
    </citation>
    <scope>NUCLEOTIDE SEQUENCE [LARGE SCALE GENOMIC DNA]</scope>
    <source>
        <strain evidence="1">Ta-2019</strain>
    </source>
</reference>
<keyword evidence="2" id="KW-1185">Reference proteome</keyword>
<organism evidence="1 2">
    <name type="scientific">Taxus chinensis</name>
    <name type="common">Chinese yew</name>
    <name type="synonym">Taxus wallichiana var. chinensis</name>
    <dbReference type="NCBI Taxonomy" id="29808"/>
    <lineage>
        <taxon>Eukaryota</taxon>
        <taxon>Viridiplantae</taxon>
        <taxon>Streptophyta</taxon>
        <taxon>Embryophyta</taxon>
        <taxon>Tracheophyta</taxon>
        <taxon>Spermatophyta</taxon>
        <taxon>Pinopsida</taxon>
        <taxon>Pinidae</taxon>
        <taxon>Conifers II</taxon>
        <taxon>Cupressales</taxon>
        <taxon>Taxaceae</taxon>
        <taxon>Taxus</taxon>
    </lineage>
</organism>
<gene>
    <name evidence="1" type="ORF">KI387_004379</name>
</gene>
<dbReference type="EMBL" id="JAHRHJ020000002">
    <property type="protein sequence ID" value="KAH9324201.1"/>
    <property type="molecule type" value="Genomic_DNA"/>
</dbReference>
<dbReference type="Proteomes" id="UP000824469">
    <property type="component" value="Unassembled WGS sequence"/>
</dbReference>
<feature type="non-terminal residue" evidence="1">
    <location>
        <position position="1"/>
    </location>
</feature>
<evidence type="ECO:0000313" key="1">
    <source>
        <dbReference type="EMBL" id="KAH9324201.1"/>
    </source>
</evidence>
<proteinExistence type="predicted"/>